<dbReference type="SUPFAM" id="SSF52096">
    <property type="entry name" value="ClpP/crotonase"/>
    <property type="match status" value="1"/>
</dbReference>
<dbReference type="EMBL" id="JBHTLP010000011">
    <property type="protein sequence ID" value="MFD1143023.1"/>
    <property type="molecule type" value="Genomic_DNA"/>
</dbReference>
<dbReference type="RefSeq" id="WP_265990850.1">
    <property type="nucleotide sequence ID" value="NZ_CP110973.1"/>
</dbReference>
<accession>A0ABW3QKD6</accession>
<dbReference type="Pfam" id="PF01343">
    <property type="entry name" value="Peptidase_S49"/>
    <property type="match status" value="1"/>
</dbReference>
<feature type="region of interest" description="Disordered" evidence="2">
    <location>
        <begin position="393"/>
        <end position="418"/>
    </location>
</feature>
<organism evidence="4 5">
    <name type="scientific">Larkinella insperata</name>
    <dbReference type="NCBI Taxonomy" id="332158"/>
    <lineage>
        <taxon>Bacteria</taxon>
        <taxon>Pseudomonadati</taxon>
        <taxon>Bacteroidota</taxon>
        <taxon>Cytophagia</taxon>
        <taxon>Cytophagales</taxon>
        <taxon>Spirosomataceae</taxon>
        <taxon>Larkinella</taxon>
    </lineage>
</organism>
<evidence type="ECO:0000313" key="4">
    <source>
        <dbReference type="EMBL" id="MFD1143023.1"/>
    </source>
</evidence>
<dbReference type="InterPro" id="IPR029045">
    <property type="entry name" value="ClpP/crotonase-like_dom_sf"/>
</dbReference>
<name>A0ABW3QKD6_9BACT</name>
<evidence type="ECO:0000259" key="3">
    <source>
        <dbReference type="Pfam" id="PF01343"/>
    </source>
</evidence>
<feature type="compositionally biased region" description="Low complexity" evidence="2">
    <location>
        <begin position="400"/>
        <end position="417"/>
    </location>
</feature>
<evidence type="ECO:0000256" key="1">
    <source>
        <dbReference type="ARBA" id="ARBA00008683"/>
    </source>
</evidence>
<evidence type="ECO:0000256" key="2">
    <source>
        <dbReference type="SAM" id="MobiDB-lite"/>
    </source>
</evidence>
<sequence>MNDRFSIALSELTSGPWLIDAQAGQLAFQTLLEHGAPVDSVARPADRKMGFVPLEAIELPEEMMATLSLSETPQGAGILVLEYEGLLYNHTSRWIEAELKWAGRIPEILAVVLKVNGPGGLEHAAYRVGDAIDNLDKPVVFYCDHGVAGSAWYLVAIHCAQIIASRPTDEIGSIGVYTSFRDNSAQLQAMGIKEEDIYADQSKEKNYEYRQAKKGNFKPMQALMTRKAQRFIDDVTSRRPGVKATDAGDPTAGGLFTADIALEMGLINSIGNLSDLMATTLTLLADSSPSTNPPSDSMFGYLKLAALMAVKGVTAEQITPEQIDAINAELTAAGFTGLAVVSQAQFDAAVASSNQLTPVQTQLTAATKELATLRSQVSTLTTEKTQLAAKVAELGEQPGETPSNPTRTTTETIPSTEGQLTAEQVVAGLAHNKSLDNNPLFPY</sequence>
<protein>
    <submittedName>
        <fullName evidence="4">S49 family peptidase</fullName>
    </submittedName>
</protein>
<gene>
    <name evidence="4" type="ORF">ACFQ4C_17990</name>
</gene>
<proteinExistence type="inferred from homology"/>
<keyword evidence="5" id="KW-1185">Reference proteome</keyword>
<reference evidence="5" key="1">
    <citation type="journal article" date="2019" name="Int. J. Syst. Evol. Microbiol.">
        <title>The Global Catalogue of Microorganisms (GCM) 10K type strain sequencing project: providing services to taxonomists for standard genome sequencing and annotation.</title>
        <authorList>
            <consortium name="The Broad Institute Genomics Platform"/>
            <consortium name="The Broad Institute Genome Sequencing Center for Infectious Disease"/>
            <person name="Wu L."/>
            <person name="Ma J."/>
        </authorList>
    </citation>
    <scope>NUCLEOTIDE SEQUENCE [LARGE SCALE GENOMIC DNA]</scope>
    <source>
        <strain evidence="5">CCUG 55608</strain>
    </source>
</reference>
<dbReference type="Gene3D" id="3.90.226.10">
    <property type="entry name" value="2-enoyl-CoA Hydratase, Chain A, domain 1"/>
    <property type="match status" value="1"/>
</dbReference>
<dbReference type="InterPro" id="IPR002142">
    <property type="entry name" value="Peptidase_S49"/>
</dbReference>
<dbReference type="PANTHER" id="PTHR42987">
    <property type="entry name" value="PEPTIDASE S49"/>
    <property type="match status" value="1"/>
</dbReference>
<comment type="similarity">
    <text evidence="1">Belongs to the peptidase S49 family.</text>
</comment>
<comment type="caution">
    <text evidence="4">The sequence shown here is derived from an EMBL/GenBank/DDBJ whole genome shotgun (WGS) entry which is preliminary data.</text>
</comment>
<feature type="domain" description="Peptidase S49" evidence="3">
    <location>
        <begin position="136"/>
        <end position="279"/>
    </location>
</feature>
<dbReference type="Proteomes" id="UP001597116">
    <property type="component" value="Unassembled WGS sequence"/>
</dbReference>
<dbReference type="PANTHER" id="PTHR42987:SF6">
    <property type="entry name" value="PROTEINASE IV"/>
    <property type="match status" value="1"/>
</dbReference>
<evidence type="ECO:0000313" key="5">
    <source>
        <dbReference type="Proteomes" id="UP001597116"/>
    </source>
</evidence>